<dbReference type="Gene3D" id="3.40.1310.20">
    <property type="match status" value="1"/>
</dbReference>
<dbReference type="EC" id="3.1.21.-" evidence="16"/>
<evidence type="ECO:0000256" key="16">
    <source>
        <dbReference type="RuleBase" id="RU361249"/>
    </source>
</evidence>
<dbReference type="GO" id="GO:0016779">
    <property type="term" value="F:nucleotidyltransferase activity"/>
    <property type="evidence" value="ECO:0007669"/>
    <property type="project" value="UniProtKB-KW"/>
</dbReference>
<dbReference type="InterPro" id="IPR022692">
    <property type="entry name" value="Gemini_AL1_REP_central"/>
</dbReference>
<comment type="function">
    <text evidence="16">Essential for the replication of viral ssDNA. The closed circular ssDNA genome is first converted to a superhelical dsDNA. Rep binds a specific region at the genome origin of replication. It introduces an endonucleolytic nick within the conserved sequence 5'-TAATATTAC-3' in the intergenic region of the genome present in all geminiviruses, thereby initiating the rolling circle replication (RCR). Following cleavage, binds covalently to the 5'-phosphate of DNA as a tyrosyl ester. The cleavage gives rise to a free 3'-OH that serves as a primer for the cellular DNA polymerase. The polymerase synthesizes the (+) strand DNA by rolling circle mechanism. After one round of replication, a Rep-catalyzed nucleotidyl transfer reaction releases a circular single-stranded virus genome, thereby terminating the replication. Displays origin-specific DNA cleavage, nucleotidyl transferase, ATPase and helicase activities.</text>
</comment>
<comment type="cofactor">
    <cofactor evidence="15">
        <name>Mg(2+)</name>
        <dbReference type="ChEBI" id="CHEBI:18420"/>
    </cofactor>
    <cofactor evidence="15">
        <name>Mn(2+)</name>
        <dbReference type="ChEBI" id="CHEBI:29035"/>
    </cofactor>
    <text evidence="15">Divalent metal cations, possibly Mg(2+) or Mn(2+).</text>
</comment>
<dbReference type="SUPFAM" id="SSF55464">
    <property type="entry name" value="Origin of replication-binding domain, RBD-like"/>
    <property type="match status" value="1"/>
</dbReference>
<dbReference type="PRINTS" id="PR00228">
    <property type="entry name" value="GEMCOATCLVL1"/>
</dbReference>
<evidence type="ECO:0000256" key="9">
    <source>
        <dbReference type="ARBA" id="ARBA00022741"/>
    </source>
</evidence>
<dbReference type="GO" id="GO:0005198">
    <property type="term" value="F:structural molecule activity"/>
    <property type="evidence" value="ECO:0007669"/>
    <property type="project" value="InterPro"/>
</dbReference>
<evidence type="ECO:0000256" key="14">
    <source>
        <dbReference type="PIRSR" id="PIRSR601191-1"/>
    </source>
</evidence>
<dbReference type="GO" id="GO:0003677">
    <property type="term" value="F:DNA binding"/>
    <property type="evidence" value="ECO:0007669"/>
    <property type="project" value="UniProtKB-KW"/>
</dbReference>
<keyword evidence="7 16" id="KW-0540">Nuclease</keyword>
<feature type="binding site" evidence="15">
    <location>
        <position position="54"/>
    </location>
    <ligand>
        <name>a divalent metal cation</name>
        <dbReference type="ChEBI" id="CHEBI:60240"/>
    </ligand>
</feature>
<evidence type="ECO:0000259" key="17">
    <source>
        <dbReference type="PROSITE" id="PS52020"/>
    </source>
</evidence>
<proteinExistence type="inferred from homology"/>
<dbReference type="GO" id="GO:0005524">
    <property type="term" value="F:ATP binding"/>
    <property type="evidence" value="ECO:0007669"/>
    <property type="project" value="UniProtKB-KW"/>
</dbReference>
<dbReference type="GO" id="GO:0042025">
    <property type="term" value="C:host cell nucleus"/>
    <property type="evidence" value="ECO:0007669"/>
    <property type="project" value="UniProtKB-SubCell"/>
</dbReference>
<evidence type="ECO:0000256" key="13">
    <source>
        <dbReference type="ARBA" id="ARBA00023125"/>
    </source>
</evidence>
<dbReference type="PRINTS" id="PR00227">
    <property type="entry name" value="GEMCOATAL1"/>
</dbReference>
<evidence type="ECO:0000256" key="5">
    <source>
        <dbReference type="ARBA" id="ARBA00022695"/>
    </source>
</evidence>
<dbReference type="GO" id="GO:0046872">
    <property type="term" value="F:metal ion binding"/>
    <property type="evidence" value="ECO:0007669"/>
    <property type="project" value="UniProtKB-KW"/>
</dbReference>
<keyword evidence="3 16" id="KW-1048">Host nucleus</keyword>
<comment type="subunit">
    <text evidence="16">Homooligomer.</text>
</comment>
<dbReference type="Pfam" id="PF08283">
    <property type="entry name" value="Gemini_AL1_M"/>
    <property type="match status" value="1"/>
</dbReference>
<keyword evidence="10 16" id="KW-0255">Endonuclease</keyword>
<evidence type="ECO:0000256" key="8">
    <source>
        <dbReference type="ARBA" id="ARBA00022723"/>
    </source>
</evidence>
<evidence type="ECO:0000256" key="2">
    <source>
        <dbReference type="ARBA" id="ARBA00006240"/>
    </source>
</evidence>
<reference evidence="18" key="1">
    <citation type="submission" date="2023-08" db="EMBL/GenBank/DDBJ databases">
        <authorList>
            <person name="Kim D."/>
            <person name="Kwon J.A."/>
            <person name="Kim S.E."/>
            <person name="Igori D."/>
            <person name="Nie H."/>
            <person name="Moon J.S."/>
            <person name="Kim S.H."/>
        </authorList>
    </citation>
    <scope>NUCLEOTIDE SEQUENCE</scope>
    <source>
        <strain evidence="18">SK</strain>
    </source>
</reference>
<dbReference type="InterPro" id="IPR001191">
    <property type="entry name" value="Gemini_AL1_REP"/>
</dbReference>
<dbReference type="InterPro" id="IPR001301">
    <property type="entry name" value="Gemini_AL1_CLV"/>
</dbReference>
<keyword evidence="4 16" id="KW-0808">Transferase</keyword>
<dbReference type="GO" id="GO:0006260">
    <property type="term" value="P:DNA replication"/>
    <property type="evidence" value="ECO:0007669"/>
    <property type="project" value="UniProtKB-KW"/>
</dbReference>
<keyword evidence="8 15" id="KW-0479">Metal-binding</keyword>
<sequence length="364" mass="41960">MASNTASSSRAFRLQAKNVFITYAQCPLPKQRIMDFLSLFFNSLNILYICVAEELHQDGNPHLHSIIQLGSKCDIKNCRILDITENDIVYHPSIEAMHSPASARKYIQKDGNFIEAGAFSSRRRSPAKDPQAEWRLILEQANDENTFFALVRERKPQDFVLRWPAISTFARDHYRRQSAPYTPQLTNFAGLPSAVQQWASNNILCVSRDFIHYSISDQVIVNNILTEHDFDLYKHYLDWADSSSFTRSPSTSPSGPLHSSMGLHNYFSGSISFLDYNDFALYNVIDDISYDKISTDWLKSLVGCQSDFIVKCKYQKDFRIKGGIPCIILCNEDMDWTTSMSQPLYQWFLSNVTIYRLNINEKWF</sequence>
<comment type="domain">
    <text evidence="16">There are 3 rolling circle replication (RCR) motifs. RCR-2 is probably involved in metal coordination. RCR-3 is required for phosphodiester bond cleavage for initiation of RCR.</text>
</comment>
<feature type="domain" description="CRESS-DNA virus Rep endonuclease" evidence="17">
    <location>
        <begin position="13"/>
        <end position="119"/>
    </location>
</feature>
<feature type="binding site" evidence="15">
    <location>
        <position position="110"/>
    </location>
    <ligand>
        <name>a divalent metal cation</name>
        <dbReference type="ChEBI" id="CHEBI:60240"/>
    </ligand>
</feature>
<feature type="binding site" evidence="15">
    <location>
        <position position="64"/>
    </location>
    <ligand>
        <name>a divalent metal cation</name>
        <dbReference type="ChEBI" id="CHEBI:60240"/>
    </ligand>
</feature>
<keyword evidence="12 16" id="KW-0190">Covalent protein-DNA linkage</keyword>
<protein>
    <recommendedName>
        <fullName evidence="16">Replication-associated protein</fullName>
        <shortName evidence="16">Rep</shortName>
        <ecNumber evidence="16">3.1.21.-</ecNumber>
    </recommendedName>
</protein>
<name>A0AA96C738_9GEMI</name>
<dbReference type="GO" id="GO:0016888">
    <property type="term" value="F:DNA endonuclease activity, producing 5'-phosphomonoesters"/>
    <property type="evidence" value="ECO:0007669"/>
    <property type="project" value="InterPro"/>
</dbReference>
<feature type="active site" description="For DNA cleavage activity" evidence="14">
    <location>
        <position position="106"/>
    </location>
</feature>
<evidence type="ECO:0000256" key="4">
    <source>
        <dbReference type="ARBA" id="ARBA00022679"/>
    </source>
</evidence>
<dbReference type="InterPro" id="IPR049912">
    <property type="entry name" value="CRESS_DNA_REP"/>
</dbReference>
<keyword evidence="11 16" id="KW-0378">Hydrolase</keyword>
<comment type="similarity">
    <text evidence="2 16">Belongs to the geminiviridae Rep protein family.</text>
</comment>
<feature type="binding site" evidence="15">
    <location>
        <position position="62"/>
    </location>
    <ligand>
        <name>a divalent metal cation</name>
        <dbReference type="ChEBI" id="CHEBI:60240"/>
    </ligand>
</feature>
<dbReference type="PROSITE" id="PS52020">
    <property type="entry name" value="CRESS_DNA_REP"/>
    <property type="match status" value="1"/>
</dbReference>
<comment type="cofactor">
    <cofactor evidence="16">
        <name>Mn(2+)</name>
        <dbReference type="ChEBI" id="CHEBI:29035"/>
    </cofactor>
</comment>
<evidence type="ECO:0000256" key="11">
    <source>
        <dbReference type="ARBA" id="ARBA00022801"/>
    </source>
</evidence>
<organism evidence="18">
    <name type="scientific">Bindweed mottle virus</name>
    <dbReference type="NCBI Taxonomy" id="3076663"/>
    <lineage>
        <taxon>Viruses</taxon>
        <taxon>Monodnaviria</taxon>
        <taxon>Shotokuvirae</taxon>
        <taxon>Cressdnaviricota</taxon>
        <taxon>Repensiviricetes</taxon>
        <taxon>Geplafuvirales</taxon>
        <taxon>Geminiviridae</taxon>
    </lineage>
</organism>
<keyword evidence="13 16" id="KW-0238">DNA-binding</keyword>
<keyword evidence="16" id="KW-0347">Helicase</keyword>
<keyword evidence="9 16" id="KW-0547">Nucleotide-binding</keyword>
<keyword evidence="16" id="KW-0067">ATP-binding</keyword>
<keyword evidence="16" id="KW-0511">Multifunctional enzyme</keyword>
<dbReference type="EMBL" id="OR389157">
    <property type="protein sequence ID" value="WNI04729.1"/>
    <property type="molecule type" value="Genomic_DNA"/>
</dbReference>
<evidence type="ECO:0000256" key="10">
    <source>
        <dbReference type="ARBA" id="ARBA00022759"/>
    </source>
</evidence>
<keyword evidence="6" id="KW-0235">DNA replication</keyword>
<evidence type="ECO:0000313" key="18">
    <source>
        <dbReference type="EMBL" id="WNI04729.1"/>
    </source>
</evidence>
<evidence type="ECO:0000256" key="7">
    <source>
        <dbReference type="ARBA" id="ARBA00022722"/>
    </source>
</evidence>
<dbReference type="GO" id="GO:0004386">
    <property type="term" value="F:helicase activity"/>
    <property type="evidence" value="ECO:0007669"/>
    <property type="project" value="UniProtKB-KW"/>
</dbReference>
<evidence type="ECO:0000256" key="15">
    <source>
        <dbReference type="PIRSR" id="PIRSR601191-2"/>
    </source>
</evidence>
<evidence type="ECO:0000256" key="12">
    <source>
        <dbReference type="ARBA" id="ARBA00023124"/>
    </source>
</evidence>
<accession>A0AA96C738</accession>
<dbReference type="Pfam" id="PF00799">
    <property type="entry name" value="Gemini_AL1"/>
    <property type="match status" value="1"/>
</dbReference>
<evidence type="ECO:0000256" key="3">
    <source>
        <dbReference type="ARBA" id="ARBA00022562"/>
    </source>
</evidence>
<comment type="subcellular location">
    <subcellularLocation>
        <location evidence="1 16">Host nucleus</location>
    </subcellularLocation>
</comment>
<keyword evidence="5 16" id="KW-0548">Nucleotidyltransferase</keyword>
<evidence type="ECO:0000256" key="6">
    <source>
        <dbReference type="ARBA" id="ARBA00022705"/>
    </source>
</evidence>
<evidence type="ECO:0000256" key="1">
    <source>
        <dbReference type="ARBA" id="ARBA00004147"/>
    </source>
</evidence>